<feature type="domain" description="SNTX MACPF/CDC-like" evidence="2">
    <location>
        <begin position="16"/>
        <end position="286"/>
    </location>
</feature>
<proteinExistence type="predicted"/>
<evidence type="ECO:0000259" key="2">
    <source>
        <dbReference type="Pfam" id="PF24674"/>
    </source>
</evidence>
<dbReference type="STRING" id="6669.E9H4J4"/>
<organism evidence="3 4">
    <name type="scientific">Daphnia pulex</name>
    <name type="common">Water flea</name>
    <dbReference type="NCBI Taxonomy" id="6669"/>
    <lineage>
        <taxon>Eukaryota</taxon>
        <taxon>Metazoa</taxon>
        <taxon>Ecdysozoa</taxon>
        <taxon>Arthropoda</taxon>
        <taxon>Crustacea</taxon>
        <taxon>Branchiopoda</taxon>
        <taxon>Diplostraca</taxon>
        <taxon>Cladocera</taxon>
        <taxon>Anomopoda</taxon>
        <taxon>Daphniidae</taxon>
        <taxon>Daphnia</taxon>
    </lineage>
</organism>
<gene>
    <name evidence="3" type="ORF">DAPPUDRAFT_253314</name>
</gene>
<dbReference type="InterPro" id="IPR052090">
    <property type="entry name" value="Cytolytic_pore-forming_toxin"/>
</dbReference>
<dbReference type="HOGENOM" id="CLU_671326_0_0_1"/>
<reference evidence="3 4" key="1">
    <citation type="journal article" date="2011" name="Science">
        <title>The ecoresponsive genome of Daphnia pulex.</title>
        <authorList>
            <person name="Colbourne J.K."/>
            <person name="Pfrender M.E."/>
            <person name="Gilbert D."/>
            <person name="Thomas W.K."/>
            <person name="Tucker A."/>
            <person name="Oakley T.H."/>
            <person name="Tokishita S."/>
            <person name="Aerts A."/>
            <person name="Arnold G.J."/>
            <person name="Basu M.K."/>
            <person name="Bauer D.J."/>
            <person name="Caceres C.E."/>
            <person name="Carmel L."/>
            <person name="Casola C."/>
            <person name="Choi J.H."/>
            <person name="Detter J.C."/>
            <person name="Dong Q."/>
            <person name="Dusheyko S."/>
            <person name="Eads B.D."/>
            <person name="Frohlich T."/>
            <person name="Geiler-Samerotte K.A."/>
            <person name="Gerlach D."/>
            <person name="Hatcher P."/>
            <person name="Jogdeo S."/>
            <person name="Krijgsveld J."/>
            <person name="Kriventseva E.V."/>
            <person name="Kultz D."/>
            <person name="Laforsch C."/>
            <person name="Lindquist E."/>
            <person name="Lopez J."/>
            <person name="Manak J.R."/>
            <person name="Muller J."/>
            <person name="Pangilinan J."/>
            <person name="Patwardhan R.P."/>
            <person name="Pitluck S."/>
            <person name="Pritham E.J."/>
            <person name="Rechtsteiner A."/>
            <person name="Rho M."/>
            <person name="Rogozin I.B."/>
            <person name="Sakarya O."/>
            <person name="Salamov A."/>
            <person name="Schaack S."/>
            <person name="Shapiro H."/>
            <person name="Shiga Y."/>
            <person name="Skalitzky C."/>
            <person name="Smith Z."/>
            <person name="Souvorov A."/>
            <person name="Sung W."/>
            <person name="Tang Z."/>
            <person name="Tsuchiya D."/>
            <person name="Tu H."/>
            <person name="Vos H."/>
            <person name="Wang M."/>
            <person name="Wolf Y.I."/>
            <person name="Yamagata H."/>
            <person name="Yamada T."/>
            <person name="Ye Y."/>
            <person name="Shaw J.R."/>
            <person name="Andrews J."/>
            <person name="Crease T.J."/>
            <person name="Tang H."/>
            <person name="Lucas S.M."/>
            <person name="Robertson H.M."/>
            <person name="Bork P."/>
            <person name="Koonin E.V."/>
            <person name="Zdobnov E.M."/>
            <person name="Grigoriev I.V."/>
            <person name="Lynch M."/>
            <person name="Boore J.L."/>
        </authorList>
    </citation>
    <scope>NUCLEOTIDE SEQUENCE [LARGE SCALE GENOMIC DNA]</scope>
</reference>
<name>E9H4J4_DAPPU</name>
<evidence type="ECO:0000259" key="1">
    <source>
        <dbReference type="Pfam" id="PF21109"/>
    </source>
</evidence>
<evidence type="ECO:0008006" key="5">
    <source>
        <dbReference type="Google" id="ProtNLM"/>
    </source>
</evidence>
<dbReference type="PANTHER" id="PTHR31594:SF14">
    <property type="entry name" value="FIBRONECTIN TYPE-III DOMAIN-CONTAINING PROTEIN"/>
    <property type="match status" value="1"/>
</dbReference>
<sequence>MNCDTDDISIKVLEMHALGRNFKLGTLYDARTDQTVPDLAIYDCKISGYTLWKDEDLQTINTTRNEGKSFSMIASDELTEKFGNLDINGSLKISVLLGMVEPKGSAVYLNQKKSHFRESSTHVICQYRTAIKELTMNQLDEGKIRFPDIARTGNNGTATHVVIKIQYGANVTFTFTKRFESDEDEQKVSGELNIRANKLINALNAIVSDVNANSSGTSSRNENDIECHFQADFQLPQNVKTPTTYEEAIEFARQLIQASSQSMTKDATDGNQPLGVPIAVWLYPLRLMKVGERAPAIQCEIGVAQTSECVRIMQEYQEVEDLLHYLLKDPLAQQMKPFQKKLQHFQQYLTSLRDQLKKMLRRMVVDIRSGKNTLDLLRQVLDSKTNDQFHYLINTNRLSQWLKQKHEELCAVKRFQDEVKDKIGQDQSKVLFFPLYPSHTFMTF</sequence>
<dbReference type="Pfam" id="PF21109">
    <property type="entry name" value="Stonustoxin_helical"/>
    <property type="match status" value="1"/>
</dbReference>
<dbReference type="InterPro" id="IPR048997">
    <property type="entry name" value="Stonustoxin-like_helical"/>
</dbReference>
<dbReference type="AlphaFoldDB" id="E9H4J4"/>
<dbReference type="OrthoDB" id="6360271at2759"/>
<protein>
    <recommendedName>
        <fullName evidence="5">SNTX thioredoxin-like domain-containing protein</fullName>
    </recommendedName>
</protein>
<dbReference type="Pfam" id="PF24674">
    <property type="entry name" value="MACPF_SNTX"/>
    <property type="match status" value="1"/>
</dbReference>
<dbReference type="OMA" id="DIEKQQW"/>
<dbReference type="Proteomes" id="UP000000305">
    <property type="component" value="Unassembled WGS sequence"/>
</dbReference>
<dbReference type="PhylomeDB" id="E9H4J4"/>
<evidence type="ECO:0000313" key="4">
    <source>
        <dbReference type="Proteomes" id="UP000000305"/>
    </source>
</evidence>
<dbReference type="InParanoid" id="E9H4J4"/>
<accession>E9H4J4</accession>
<feature type="domain" description="Stonustoxin-like helical" evidence="1">
    <location>
        <begin position="313"/>
        <end position="409"/>
    </location>
</feature>
<dbReference type="KEGG" id="dpx:DAPPUDRAFT_253314"/>
<dbReference type="InterPro" id="IPR056072">
    <property type="entry name" value="SNTX_MACPF/CDC-like_dom"/>
</dbReference>
<keyword evidence="4" id="KW-1185">Reference proteome</keyword>
<dbReference type="eggNOG" id="ENOG502QV7C">
    <property type="taxonomic scope" value="Eukaryota"/>
</dbReference>
<evidence type="ECO:0000313" key="3">
    <source>
        <dbReference type="EMBL" id="EFX73338.1"/>
    </source>
</evidence>
<dbReference type="EMBL" id="GL732592">
    <property type="protein sequence ID" value="EFX73338.1"/>
    <property type="molecule type" value="Genomic_DNA"/>
</dbReference>
<dbReference type="PANTHER" id="PTHR31594">
    <property type="entry name" value="AIG1-TYPE G DOMAIN-CONTAINING PROTEIN"/>
    <property type="match status" value="1"/>
</dbReference>